<comment type="subcellular location">
    <subcellularLocation>
        <location evidence="1">Cell membrane</location>
        <topology evidence="1">Multi-pass membrane protein</topology>
    </subcellularLocation>
</comment>
<feature type="transmembrane region" description="Helical" evidence="6">
    <location>
        <begin position="182"/>
        <end position="203"/>
    </location>
</feature>
<evidence type="ECO:0000313" key="8">
    <source>
        <dbReference type="Proteomes" id="UP000440578"/>
    </source>
</evidence>
<dbReference type="EMBL" id="VIIS01000104">
    <property type="protein sequence ID" value="KAF0313234.1"/>
    <property type="molecule type" value="Genomic_DNA"/>
</dbReference>
<feature type="transmembrane region" description="Helical" evidence="6">
    <location>
        <begin position="151"/>
        <end position="170"/>
    </location>
</feature>
<evidence type="ECO:0000313" key="7">
    <source>
        <dbReference type="EMBL" id="KAF0313234.1"/>
    </source>
</evidence>
<accession>A0A6A4XB85</accession>
<protein>
    <submittedName>
        <fullName evidence="7">Uncharacterized protein</fullName>
    </submittedName>
</protein>
<dbReference type="Pfam" id="PF08395">
    <property type="entry name" value="7tm_7"/>
    <property type="match status" value="1"/>
</dbReference>
<evidence type="ECO:0000256" key="6">
    <source>
        <dbReference type="SAM" id="Phobius"/>
    </source>
</evidence>
<reference evidence="7 8" key="1">
    <citation type="submission" date="2019-07" db="EMBL/GenBank/DDBJ databases">
        <title>Draft genome assembly of a fouling barnacle, Amphibalanus amphitrite (Darwin, 1854): The first reference genome for Thecostraca.</title>
        <authorList>
            <person name="Kim W."/>
        </authorList>
    </citation>
    <scope>NUCLEOTIDE SEQUENCE [LARGE SCALE GENOMIC DNA]</scope>
    <source>
        <strain evidence="7">SNU_AA5</strain>
        <tissue evidence="7">Soma without cirri and trophi</tissue>
    </source>
</reference>
<keyword evidence="2" id="KW-1003">Cell membrane</keyword>
<dbReference type="Proteomes" id="UP000440578">
    <property type="component" value="Unassembled WGS sequence"/>
</dbReference>
<dbReference type="AlphaFoldDB" id="A0A6A4XB85"/>
<dbReference type="GO" id="GO:0005886">
    <property type="term" value="C:plasma membrane"/>
    <property type="evidence" value="ECO:0007669"/>
    <property type="project" value="UniProtKB-SubCell"/>
</dbReference>
<feature type="transmembrane region" description="Helical" evidence="6">
    <location>
        <begin position="330"/>
        <end position="348"/>
    </location>
</feature>
<evidence type="ECO:0000256" key="3">
    <source>
        <dbReference type="ARBA" id="ARBA00022692"/>
    </source>
</evidence>
<evidence type="ECO:0000256" key="1">
    <source>
        <dbReference type="ARBA" id="ARBA00004651"/>
    </source>
</evidence>
<proteinExistence type="predicted"/>
<keyword evidence="3 6" id="KW-0812">Transmembrane</keyword>
<feature type="transmembrane region" description="Helical" evidence="6">
    <location>
        <begin position="62"/>
        <end position="83"/>
    </location>
</feature>
<evidence type="ECO:0000256" key="4">
    <source>
        <dbReference type="ARBA" id="ARBA00022989"/>
    </source>
</evidence>
<evidence type="ECO:0000256" key="2">
    <source>
        <dbReference type="ARBA" id="ARBA00022475"/>
    </source>
</evidence>
<gene>
    <name evidence="7" type="ORF">FJT64_016225</name>
</gene>
<keyword evidence="4 6" id="KW-1133">Transmembrane helix</keyword>
<feature type="transmembrane region" description="Helical" evidence="6">
    <location>
        <begin position="37"/>
        <end position="55"/>
    </location>
</feature>
<feature type="transmembrane region" description="Helical" evidence="6">
    <location>
        <begin position="360"/>
        <end position="381"/>
    </location>
</feature>
<name>A0A6A4XB85_AMPAM</name>
<organism evidence="7 8">
    <name type="scientific">Amphibalanus amphitrite</name>
    <name type="common">Striped barnacle</name>
    <name type="synonym">Balanus amphitrite</name>
    <dbReference type="NCBI Taxonomy" id="1232801"/>
    <lineage>
        <taxon>Eukaryota</taxon>
        <taxon>Metazoa</taxon>
        <taxon>Ecdysozoa</taxon>
        <taxon>Arthropoda</taxon>
        <taxon>Crustacea</taxon>
        <taxon>Multicrustacea</taxon>
        <taxon>Cirripedia</taxon>
        <taxon>Thoracica</taxon>
        <taxon>Thoracicalcarea</taxon>
        <taxon>Balanomorpha</taxon>
        <taxon>Balanoidea</taxon>
        <taxon>Balanidae</taxon>
        <taxon>Amphibalaninae</taxon>
        <taxon>Amphibalanus</taxon>
    </lineage>
</organism>
<evidence type="ECO:0000256" key="5">
    <source>
        <dbReference type="ARBA" id="ARBA00023136"/>
    </source>
</evidence>
<keyword evidence="5 6" id="KW-0472">Membrane</keyword>
<keyword evidence="8" id="KW-1185">Reference proteome</keyword>
<dbReference type="GO" id="GO:0050909">
    <property type="term" value="P:sensory perception of taste"/>
    <property type="evidence" value="ECO:0007669"/>
    <property type="project" value="InterPro"/>
</dbReference>
<dbReference type="InterPro" id="IPR013604">
    <property type="entry name" value="7TM_chemorcpt"/>
</dbReference>
<comment type="caution">
    <text evidence="7">The sequence shown here is derived from an EMBL/GenBank/DDBJ whole genome shotgun (WGS) entry which is preliminary data.</text>
</comment>
<sequence length="465" mass="51193">MWSHARLLRRAVLVVSVLSLSGLHVQQERPSAVWRSARLLPLSLGALYISGSVAFQLSAVSLFAFLYNAVMLAAILYNVYVMAHLLHHRRRLHALLDRVAELDEATACCRRRHDYRFVQWQSLLLVGIQALAVIIWVAAFFVLGKFEHPHYLVPIVVPSFLHGPVGYWLVVTLQAVVNNWLFGFSVLFDLILVGLTEASTLLLTRLTRLTHLWLGSSGSIERRTSSVTHEKQWLGEENDKTELVSGTSCRVTTGRPQLADAALASQTMVRISVLSGAGPVTTGPQDGPSCLCADRKAGPHPCRLQQLRQLFVCVSELTAASAKFCSLPTLGLHALVTAVLLVGLYVNVQLFRDDAGVARAAGYALFLLLTVIRLALVSVSGSRLADHNHRLHATLASTRWKANTSPDSRLALHLLLAQTQQPLSFDGWGLFVTNKTTMQSLLGFVLTYFIIMIQMKPPDSTEVAV</sequence>
<feature type="transmembrane region" description="Helical" evidence="6">
    <location>
        <begin position="123"/>
        <end position="144"/>
    </location>
</feature>